<feature type="domain" description="D-isomer specific 2-hydroxyacid dehydrogenase NAD-binding" evidence="1">
    <location>
        <begin position="67"/>
        <end position="205"/>
    </location>
</feature>
<dbReference type="Pfam" id="PF02826">
    <property type="entry name" value="2-Hacid_dh_C"/>
    <property type="match status" value="1"/>
</dbReference>
<dbReference type="GO" id="GO:0051287">
    <property type="term" value="F:NAD binding"/>
    <property type="evidence" value="ECO:0007669"/>
    <property type="project" value="InterPro"/>
</dbReference>
<organism evidence="2 3">
    <name type="scientific">Vitis vinifera</name>
    <name type="common">Grape</name>
    <dbReference type="NCBI Taxonomy" id="29760"/>
    <lineage>
        <taxon>Eukaryota</taxon>
        <taxon>Viridiplantae</taxon>
        <taxon>Streptophyta</taxon>
        <taxon>Embryophyta</taxon>
        <taxon>Tracheophyta</taxon>
        <taxon>Spermatophyta</taxon>
        <taxon>Magnoliopsida</taxon>
        <taxon>eudicotyledons</taxon>
        <taxon>Gunneridae</taxon>
        <taxon>Pentapetalae</taxon>
        <taxon>rosids</taxon>
        <taxon>Vitales</taxon>
        <taxon>Vitaceae</taxon>
        <taxon>Viteae</taxon>
        <taxon>Vitis</taxon>
    </lineage>
</organism>
<proteinExistence type="predicted"/>
<evidence type="ECO:0000259" key="1">
    <source>
        <dbReference type="Pfam" id="PF02826"/>
    </source>
</evidence>
<dbReference type="Gene3D" id="3.40.50.720">
    <property type="entry name" value="NAD(P)-binding Rossmann-like Domain"/>
    <property type="match status" value="2"/>
</dbReference>
<dbReference type="InterPro" id="IPR036291">
    <property type="entry name" value="NAD(P)-bd_dom_sf"/>
</dbReference>
<comment type="caution">
    <text evidence="2">The sequence shown here is derived from an EMBL/GenBank/DDBJ whole genome shotgun (WGS) entry which is preliminary data.</text>
</comment>
<dbReference type="PANTHER" id="PTHR42938">
    <property type="entry name" value="FORMATE DEHYDROGENASE 1"/>
    <property type="match status" value="1"/>
</dbReference>
<protein>
    <recommendedName>
        <fullName evidence="1">D-isomer specific 2-hydroxyacid dehydrogenase NAD-binding domain-containing protein</fullName>
    </recommendedName>
</protein>
<dbReference type="AlphaFoldDB" id="A0A438C9D3"/>
<dbReference type="Proteomes" id="UP000288805">
    <property type="component" value="Unassembled WGS sequence"/>
</dbReference>
<dbReference type="InterPro" id="IPR006140">
    <property type="entry name" value="D-isomer_DH_NAD-bd"/>
</dbReference>
<evidence type="ECO:0000313" key="2">
    <source>
        <dbReference type="EMBL" id="RVW19863.1"/>
    </source>
</evidence>
<evidence type="ECO:0000313" key="3">
    <source>
        <dbReference type="Proteomes" id="UP000288805"/>
    </source>
</evidence>
<dbReference type="EMBL" id="QGNW01002425">
    <property type="protein sequence ID" value="RVW19863.1"/>
    <property type="molecule type" value="Genomic_DNA"/>
</dbReference>
<accession>A0A438C9D3</accession>
<reference evidence="2 3" key="1">
    <citation type="journal article" date="2018" name="PLoS Genet.">
        <title>Population sequencing reveals clonal diversity and ancestral inbreeding in the grapevine cultivar Chardonnay.</title>
        <authorList>
            <person name="Roach M.J."/>
            <person name="Johnson D.L."/>
            <person name="Bohlmann J."/>
            <person name="van Vuuren H.J."/>
            <person name="Jones S.J."/>
            <person name="Pretorius I.S."/>
            <person name="Schmidt S.A."/>
            <person name="Borneman A.R."/>
        </authorList>
    </citation>
    <scope>NUCLEOTIDE SEQUENCE [LARGE SCALE GENOMIC DNA]</scope>
    <source>
        <strain evidence="3">cv. Chardonnay</strain>
        <tissue evidence="2">Leaf</tissue>
    </source>
</reference>
<name>A0A438C9D3_VITVI</name>
<dbReference type="SUPFAM" id="SSF51735">
    <property type="entry name" value="NAD(P)-binding Rossmann-fold domains"/>
    <property type="match status" value="1"/>
</dbReference>
<dbReference type="PANTHER" id="PTHR42938:SF25">
    <property type="entry name" value="D-ISOMER SPECIFIC 2-HYDROXYACID DEHYDROGENASE FAMILY PROTEIN"/>
    <property type="match status" value="1"/>
</dbReference>
<sequence>MCHTSLHEGVDINAATKCGIKVARIASGETGNAASCAEMAIYLMLGLLRKQVGYNYSLGTNIYALTMHRAHRKFKKRDADFFKTENSWRAYLVIHYLEKLNCLKVFIMGFGNIGIDLAKRLRPFGVRILATKRSWASQSLNSSQSNGFPTPNDNADELVDEKGGHEAIYDFASSADIVVCCLRLNSETAAIIDKKFISSMRKVCLLLVFICTLIKQEAVGFSTAVFW</sequence>
<gene>
    <name evidence="2" type="ORF">CK203_115404</name>
</gene>